<dbReference type="EMBL" id="CP051217">
    <property type="protein sequence ID" value="QJB70254.1"/>
    <property type="molecule type" value="Genomic_DNA"/>
</dbReference>
<dbReference type="Proteomes" id="UP000501600">
    <property type="component" value="Chromosome"/>
</dbReference>
<reference evidence="1 2" key="1">
    <citation type="submission" date="2020-04" db="EMBL/GenBank/DDBJ databases">
        <title>Genome sequence for Sphingorhabdus sp. strain M1.</title>
        <authorList>
            <person name="Park S.-J."/>
        </authorList>
    </citation>
    <scope>NUCLEOTIDE SEQUENCE [LARGE SCALE GENOMIC DNA]</scope>
    <source>
        <strain evidence="1 2">JK6</strain>
    </source>
</reference>
<organism evidence="1 2">
    <name type="scientific">Parasphingorhabdus halotolerans</name>
    <dbReference type="NCBI Taxonomy" id="2725558"/>
    <lineage>
        <taxon>Bacteria</taxon>
        <taxon>Pseudomonadati</taxon>
        <taxon>Pseudomonadota</taxon>
        <taxon>Alphaproteobacteria</taxon>
        <taxon>Sphingomonadales</taxon>
        <taxon>Sphingomonadaceae</taxon>
        <taxon>Parasphingorhabdus</taxon>
    </lineage>
</organism>
<dbReference type="SUPFAM" id="SSF46785">
    <property type="entry name" value="Winged helix' DNA-binding domain"/>
    <property type="match status" value="1"/>
</dbReference>
<sequence length="121" mass="13457">MTGLDVARGVYNSRQTRDRLLKSELPGLEEPIWDIVIFLYIAQCENRTIYVSDIVTDADIPPTTRLGCIDSLTSAGWIDRGKCAEDKRRVCVKLKSSATEKIAMLMQDNRSGPIALVMPLG</sequence>
<dbReference type="Gene3D" id="1.10.10.10">
    <property type="entry name" value="Winged helix-like DNA-binding domain superfamily/Winged helix DNA-binding domain"/>
    <property type="match status" value="1"/>
</dbReference>
<evidence type="ECO:0000313" key="1">
    <source>
        <dbReference type="EMBL" id="QJB70254.1"/>
    </source>
</evidence>
<dbReference type="InterPro" id="IPR036390">
    <property type="entry name" value="WH_DNA-bd_sf"/>
</dbReference>
<keyword evidence="2" id="KW-1185">Reference proteome</keyword>
<evidence type="ECO:0000313" key="2">
    <source>
        <dbReference type="Proteomes" id="UP000501600"/>
    </source>
</evidence>
<evidence type="ECO:0008006" key="3">
    <source>
        <dbReference type="Google" id="ProtNLM"/>
    </source>
</evidence>
<dbReference type="KEGG" id="phao:HF685_14035"/>
<gene>
    <name evidence="1" type="ORF">HF685_14035</name>
</gene>
<dbReference type="AlphaFoldDB" id="A0A6H2DPI9"/>
<proteinExistence type="predicted"/>
<dbReference type="InterPro" id="IPR036388">
    <property type="entry name" value="WH-like_DNA-bd_sf"/>
</dbReference>
<accession>A0A6H2DPI9</accession>
<name>A0A6H2DPI9_9SPHN</name>
<protein>
    <recommendedName>
        <fullName evidence="3">MarR family transcriptional regulator</fullName>
    </recommendedName>
</protein>